<comment type="caution">
    <text evidence="2">The sequence shown here is derived from an EMBL/GenBank/DDBJ whole genome shotgun (WGS) entry which is preliminary data.</text>
</comment>
<feature type="transmembrane region" description="Helical" evidence="1">
    <location>
        <begin position="88"/>
        <end position="110"/>
    </location>
</feature>
<organism evidence="2 3">
    <name type="scientific">Caenorhabditis nigoni</name>
    <dbReference type="NCBI Taxonomy" id="1611254"/>
    <lineage>
        <taxon>Eukaryota</taxon>
        <taxon>Metazoa</taxon>
        <taxon>Ecdysozoa</taxon>
        <taxon>Nematoda</taxon>
        <taxon>Chromadorea</taxon>
        <taxon>Rhabditida</taxon>
        <taxon>Rhabditina</taxon>
        <taxon>Rhabditomorpha</taxon>
        <taxon>Rhabditoidea</taxon>
        <taxon>Rhabditidae</taxon>
        <taxon>Peloderinae</taxon>
        <taxon>Caenorhabditis</taxon>
    </lineage>
</organism>
<gene>
    <name evidence="2" type="primary">Cnig_chr_V.g22122</name>
    <name evidence="2" type="ORF">B9Z55_022122</name>
</gene>
<evidence type="ECO:0000313" key="3">
    <source>
        <dbReference type="Proteomes" id="UP000230233"/>
    </source>
</evidence>
<name>A0A2G5TV25_9PELO</name>
<keyword evidence="1" id="KW-1133">Transmembrane helix</keyword>
<keyword evidence="1" id="KW-0812">Transmembrane</keyword>
<dbReference type="Proteomes" id="UP000230233">
    <property type="component" value="Chromosome V"/>
</dbReference>
<accession>A0A2G5TV25</accession>
<keyword evidence="3" id="KW-1185">Reference proteome</keyword>
<dbReference type="AlphaFoldDB" id="A0A2G5TV25"/>
<keyword evidence="1" id="KW-0472">Membrane</keyword>
<feature type="transmembrane region" description="Helical" evidence="1">
    <location>
        <begin position="117"/>
        <end position="134"/>
    </location>
</feature>
<protein>
    <submittedName>
        <fullName evidence="2">Uncharacterized protein</fullName>
    </submittedName>
</protein>
<evidence type="ECO:0000313" key="2">
    <source>
        <dbReference type="EMBL" id="PIC31103.1"/>
    </source>
</evidence>
<dbReference type="EMBL" id="PDUG01000005">
    <property type="protein sequence ID" value="PIC31103.1"/>
    <property type="molecule type" value="Genomic_DNA"/>
</dbReference>
<proteinExistence type="predicted"/>
<reference evidence="3" key="1">
    <citation type="submission" date="2017-10" db="EMBL/GenBank/DDBJ databases">
        <title>Rapid genome shrinkage in a self-fertile nematode reveals novel sperm competition proteins.</title>
        <authorList>
            <person name="Yin D."/>
            <person name="Schwarz E.M."/>
            <person name="Thomas C.G."/>
            <person name="Felde R.L."/>
            <person name="Korf I.F."/>
            <person name="Cutter A.D."/>
            <person name="Schartner C.M."/>
            <person name="Ralston E.J."/>
            <person name="Meyer B.J."/>
            <person name="Haag E.S."/>
        </authorList>
    </citation>
    <scope>NUCLEOTIDE SEQUENCE [LARGE SCALE GENOMIC DNA]</scope>
    <source>
        <strain evidence="3">JU1422</strain>
    </source>
</reference>
<sequence length="142" mass="15776">MANLAGSMCCNPEPERCCIEASTIIAVHNTRVGSGPPNLSMPRSILREIFVGYELSLILYAVLWVGNYEGLVTIGIAGTCFDRAMFKIVSVLSLSLHGFELAEIMGVLYAKSDHISCQYRYITVLVLCWIMGLFEKMKYLVN</sequence>
<evidence type="ECO:0000256" key="1">
    <source>
        <dbReference type="SAM" id="Phobius"/>
    </source>
</evidence>
<feature type="transmembrane region" description="Helical" evidence="1">
    <location>
        <begin position="49"/>
        <end position="68"/>
    </location>
</feature>